<accession>A0A3R7L1I0</accession>
<evidence type="ECO:0000313" key="1">
    <source>
        <dbReference type="EMBL" id="RNF17783.1"/>
    </source>
</evidence>
<dbReference type="Proteomes" id="UP000284403">
    <property type="component" value="Unassembled WGS sequence"/>
</dbReference>
<proteinExistence type="predicted"/>
<name>A0A3R7L1I0_9TRYP</name>
<protein>
    <submittedName>
        <fullName evidence="1">Uncharacterized protein</fullName>
    </submittedName>
</protein>
<keyword evidence="2" id="KW-1185">Reference proteome</keyword>
<reference evidence="1 2" key="1">
    <citation type="journal article" date="2018" name="BMC Genomics">
        <title>Genomic comparison of Trypanosoma conorhini and Trypanosoma rangeli to Trypanosoma cruzi strains of high and low virulence.</title>
        <authorList>
            <person name="Bradwell K.R."/>
            <person name="Koparde V.N."/>
            <person name="Matveyev A.V."/>
            <person name="Serrano M.G."/>
            <person name="Alves J.M."/>
            <person name="Parikh H."/>
            <person name="Huang B."/>
            <person name="Lee V."/>
            <person name="Espinosa-Alvarez O."/>
            <person name="Ortiz P.A."/>
            <person name="Costa-Martins A.G."/>
            <person name="Teixeira M.M."/>
            <person name="Buck G.A."/>
        </authorList>
    </citation>
    <scope>NUCLEOTIDE SEQUENCE [LARGE SCALE GENOMIC DNA]</scope>
    <source>
        <strain evidence="1 2">025E</strain>
    </source>
</reference>
<dbReference type="RefSeq" id="XP_029228249.1">
    <property type="nucleotide sequence ID" value="XM_029371634.1"/>
</dbReference>
<dbReference type="GeneID" id="40318337"/>
<comment type="caution">
    <text evidence="1">The sequence shown here is derived from an EMBL/GenBank/DDBJ whole genome shotgun (WGS) entry which is preliminary data.</text>
</comment>
<dbReference type="EMBL" id="MKKU01000253">
    <property type="protein sequence ID" value="RNF17783.1"/>
    <property type="molecule type" value="Genomic_DNA"/>
</dbReference>
<organism evidence="1 2">
    <name type="scientific">Trypanosoma conorhini</name>
    <dbReference type="NCBI Taxonomy" id="83891"/>
    <lineage>
        <taxon>Eukaryota</taxon>
        <taxon>Discoba</taxon>
        <taxon>Euglenozoa</taxon>
        <taxon>Kinetoplastea</taxon>
        <taxon>Metakinetoplastina</taxon>
        <taxon>Trypanosomatida</taxon>
        <taxon>Trypanosomatidae</taxon>
        <taxon>Trypanosoma</taxon>
    </lineage>
</organism>
<evidence type="ECO:0000313" key="2">
    <source>
        <dbReference type="Proteomes" id="UP000284403"/>
    </source>
</evidence>
<dbReference type="AlphaFoldDB" id="A0A3R7L1I0"/>
<gene>
    <name evidence="1" type="ORF">Tco025E_04726</name>
</gene>
<sequence>MVGLLKESSAELEGFAVSAIHTVLLLWCGRADEAAMKHGSYFEVLRHSLLLHLLHTLDSLCVSALGGGEQSESVLRLRLLLWVSLKELCLEAVDGGDEPHRPWRSGVLQESKAVERRLACETFLGMAGAVYQQHVGYRVVACDGVSSSALPLLKGK</sequence>